<sequence length="125" mass="13345">AEDAAERAKYAGTKVTPEAFLTWRKNYLLEAATEEKKAALAAVGGANSAGAKALQRAEANKGKVSGRALFEKDKSLARSDITLMAEGDVAVDSTLFEGQMDGLDEEDEDEEEENAVLAGFNEDDD</sequence>
<evidence type="ECO:0000256" key="1">
    <source>
        <dbReference type="SAM" id="MobiDB-lite"/>
    </source>
</evidence>
<dbReference type="STRING" id="246404.A0A507FGT2"/>
<comment type="caution">
    <text evidence="2">The sequence shown here is derived from an EMBL/GenBank/DDBJ whole genome shotgun (WGS) entry which is preliminary data.</text>
</comment>
<dbReference type="OrthoDB" id="277175at2759"/>
<dbReference type="Proteomes" id="UP000320333">
    <property type="component" value="Unassembled WGS sequence"/>
</dbReference>
<feature type="region of interest" description="Disordered" evidence="1">
    <location>
        <begin position="96"/>
        <end position="125"/>
    </location>
</feature>
<reference evidence="2 3" key="1">
    <citation type="journal article" date="2019" name="Sci. Rep.">
        <title>Comparative genomics of chytrid fungi reveal insights into the obligate biotrophic and pathogenic lifestyle of Synchytrium endobioticum.</title>
        <authorList>
            <person name="van de Vossenberg B.T.L.H."/>
            <person name="Warris S."/>
            <person name="Nguyen H.D.T."/>
            <person name="van Gent-Pelzer M.P.E."/>
            <person name="Joly D.L."/>
            <person name="van de Geest H.C."/>
            <person name="Bonants P.J.M."/>
            <person name="Smith D.S."/>
            <person name="Levesque C.A."/>
            <person name="van der Lee T.A.J."/>
        </authorList>
    </citation>
    <scope>NUCLEOTIDE SEQUENCE [LARGE SCALE GENOMIC DNA]</scope>
    <source>
        <strain evidence="2 3">CBS 675.73</strain>
    </source>
</reference>
<dbReference type="PANTHER" id="PTHR12292">
    <property type="entry name" value="RWD DOMAIN-CONTAINING PROTEIN"/>
    <property type="match status" value="1"/>
</dbReference>
<gene>
    <name evidence="2" type="ORF">CcCBS67573_g03863</name>
</gene>
<feature type="compositionally biased region" description="Acidic residues" evidence="1">
    <location>
        <begin position="102"/>
        <end position="114"/>
    </location>
</feature>
<keyword evidence="3" id="KW-1185">Reference proteome</keyword>
<organism evidence="2 3">
    <name type="scientific">Chytriomyces confervae</name>
    <dbReference type="NCBI Taxonomy" id="246404"/>
    <lineage>
        <taxon>Eukaryota</taxon>
        <taxon>Fungi</taxon>
        <taxon>Fungi incertae sedis</taxon>
        <taxon>Chytridiomycota</taxon>
        <taxon>Chytridiomycota incertae sedis</taxon>
        <taxon>Chytridiomycetes</taxon>
        <taxon>Chytridiales</taxon>
        <taxon>Chytriomycetaceae</taxon>
        <taxon>Chytriomyces</taxon>
    </lineage>
</organism>
<feature type="non-terminal residue" evidence="2">
    <location>
        <position position="1"/>
    </location>
</feature>
<dbReference type="Gene3D" id="6.20.400.10">
    <property type="match status" value="1"/>
</dbReference>
<evidence type="ECO:0000313" key="2">
    <source>
        <dbReference type="EMBL" id="TPX74880.1"/>
    </source>
</evidence>
<accession>A0A507FGT2</accession>
<dbReference type="EMBL" id="QEAP01000104">
    <property type="protein sequence ID" value="TPX74880.1"/>
    <property type="molecule type" value="Genomic_DNA"/>
</dbReference>
<evidence type="ECO:0000313" key="3">
    <source>
        <dbReference type="Proteomes" id="UP000320333"/>
    </source>
</evidence>
<protein>
    <recommendedName>
        <fullName evidence="4">ZC3H15/TMA46 family C-terminal domain-containing protein</fullName>
    </recommendedName>
</protein>
<dbReference type="AlphaFoldDB" id="A0A507FGT2"/>
<name>A0A507FGT2_9FUNG</name>
<dbReference type="InterPro" id="IPR040213">
    <property type="entry name" value="GIR2-like"/>
</dbReference>
<proteinExistence type="predicted"/>
<evidence type="ECO:0008006" key="4">
    <source>
        <dbReference type="Google" id="ProtNLM"/>
    </source>
</evidence>